<comment type="caution">
    <text evidence="5">The sequence shown here is derived from an EMBL/GenBank/DDBJ whole genome shotgun (WGS) entry which is preliminary data.</text>
</comment>
<dbReference type="SUPFAM" id="SSF51735">
    <property type="entry name" value="NAD(P)-binding Rossmann-fold domains"/>
    <property type="match status" value="1"/>
</dbReference>
<dbReference type="InterPro" id="IPR036291">
    <property type="entry name" value="NAD(P)-bd_dom_sf"/>
</dbReference>
<dbReference type="Gene3D" id="3.40.50.720">
    <property type="entry name" value="NAD(P)-binding Rossmann-like Domain"/>
    <property type="match status" value="1"/>
</dbReference>
<accession>A0A919MQA0</accession>
<feature type="domain" description="Alcohol dehydrogenase-like C-terminal" evidence="4">
    <location>
        <begin position="2"/>
        <end position="78"/>
    </location>
</feature>
<organism evidence="5 6">
    <name type="scientific">Paractinoplanes rishiriensis</name>
    <dbReference type="NCBI Taxonomy" id="1050105"/>
    <lineage>
        <taxon>Bacteria</taxon>
        <taxon>Bacillati</taxon>
        <taxon>Actinomycetota</taxon>
        <taxon>Actinomycetes</taxon>
        <taxon>Micromonosporales</taxon>
        <taxon>Micromonosporaceae</taxon>
        <taxon>Paractinoplanes</taxon>
    </lineage>
</organism>
<gene>
    <name evidence="5" type="ORF">Ari01nite_33960</name>
</gene>
<feature type="compositionally biased region" description="Basic and acidic residues" evidence="3">
    <location>
        <begin position="105"/>
        <end position="139"/>
    </location>
</feature>
<evidence type="ECO:0000256" key="2">
    <source>
        <dbReference type="ARBA" id="ARBA00023002"/>
    </source>
</evidence>
<dbReference type="EMBL" id="BOMV01000039">
    <property type="protein sequence ID" value="GIE95931.1"/>
    <property type="molecule type" value="Genomic_DNA"/>
</dbReference>
<dbReference type="PANTHER" id="PTHR43401">
    <property type="entry name" value="L-THREONINE 3-DEHYDROGENASE"/>
    <property type="match status" value="1"/>
</dbReference>
<evidence type="ECO:0000313" key="5">
    <source>
        <dbReference type="EMBL" id="GIE95931.1"/>
    </source>
</evidence>
<comment type="cofactor">
    <cofactor evidence="1">
        <name>Zn(2+)</name>
        <dbReference type="ChEBI" id="CHEBI:29105"/>
    </cofactor>
</comment>
<dbReference type="GO" id="GO:0016491">
    <property type="term" value="F:oxidoreductase activity"/>
    <property type="evidence" value="ECO:0007669"/>
    <property type="project" value="UniProtKB-KW"/>
</dbReference>
<evidence type="ECO:0000256" key="3">
    <source>
        <dbReference type="SAM" id="MobiDB-lite"/>
    </source>
</evidence>
<dbReference type="Proteomes" id="UP000636960">
    <property type="component" value="Unassembled WGS sequence"/>
</dbReference>
<reference evidence="5" key="1">
    <citation type="submission" date="2021-01" db="EMBL/GenBank/DDBJ databases">
        <title>Whole genome shotgun sequence of Actinoplanes rishiriensis NBRC 108556.</title>
        <authorList>
            <person name="Komaki H."/>
            <person name="Tamura T."/>
        </authorList>
    </citation>
    <scope>NUCLEOTIDE SEQUENCE</scope>
    <source>
        <strain evidence="5">NBRC 108556</strain>
    </source>
</reference>
<dbReference type="Pfam" id="PF00107">
    <property type="entry name" value="ADH_zinc_N"/>
    <property type="match status" value="1"/>
</dbReference>
<dbReference type="InterPro" id="IPR013149">
    <property type="entry name" value="ADH-like_C"/>
</dbReference>
<keyword evidence="6" id="KW-1185">Reference proteome</keyword>
<evidence type="ECO:0000259" key="4">
    <source>
        <dbReference type="Pfam" id="PF00107"/>
    </source>
</evidence>
<feature type="region of interest" description="Disordered" evidence="3">
    <location>
        <begin position="90"/>
        <end position="139"/>
    </location>
</feature>
<dbReference type="InterPro" id="IPR050129">
    <property type="entry name" value="Zn_alcohol_dh"/>
</dbReference>
<dbReference type="PANTHER" id="PTHR43401:SF2">
    <property type="entry name" value="L-THREONINE 3-DEHYDROGENASE"/>
    <property type="match status" value="1"/>
</dbReference>
<dbReference type="AlphaFoldDB" id="A0A919MQA0"/>
<evidence type="ECO:0000256" key="1">
    <source>
        <dbReference type="ARBA" id="ARBA00001947"/>
    </source>
</evidence>
<protein>
    <recommendedName>
        <fullName evidence="4">Alcohol dehydrogenase-like C-terminal domain-containing protein</fullName>
    </recommendedName>
</protein>
<keyword evidence="2" id="KW-0560">Oxidoreductase</keyword>
<evidence type="ECO:0000313" key="6">
    <source>
        <dbReference type="Proteomes" id="UP000636960"/>
    </source>
</evidence>
<name>A0A919MQA0_9ACTN</name>
<sequence>MVEAVADLTDGIGPDVMIEAVGSIPTYEDSMAAVRRGGKVLAYGAAPMDRSISLRPFDVYAKELTIVASYAGTYDTWAAGDRTALGWHVRPEPHRRLGAAARRSGGRDPRPRARQEHGQGPHSGMKERHQGLVGERHDG</sequence>
<proteinExistence type="predicted"/>